<keyword evidence="6" id="KW-0527">Neuropeptide</keyword>
<dbReference type="Pfam" id="PF01581">
    <property type="entry name" value="FARP"/>
    <property type="match status" value="4"/>
</dbReference>
<feature type="region of interest" description="Disordered" evidence="7">
    <location>
        <begin position="194"/>
        <end position="215"/>
    </location>
</feature>
<dbReference type="PANTHER" id="PTHR20986">
    <property type="entry name" value="FMRFAMIDE-RELATED PEPTIDES"/>
    <property type="match status" value="1"/>
</dbReference>
<dbReference type="InterPro" id="IPR051041">
    <property type="entry name" value="FMRFamide-related_np"/>
</dbReference>
<keyword evidence="10" id="KW-1185">Reference proteome</keyword>
<evidence type="ECO:0000313" key="10">
    <source>
        <dbReference type="Proteomes" id="UP001458880"/>
    </source>
</evidence>
<keyword evidence="8" id="KW-0732">Signal</keyword>
<keyword evidence="5" id="KW-0027">Amidation</keyword>
<protein>
    <submittedName>
        <fullName evidence="9">FMRFamide related peptide family</fullName>
    </submittedName>
</protein>
<evidence type="ECO:0000313" key="9">
    <source>
        <dbReference type="EMBL" id="KAK9679593.1"/>
    </source>
</evidence>
<organism evidence="9 10">
    <name type="scientific">Popillia japonica</name>
    <name type="common">Japanese beetle</name>
    <dbReference type="NCBI Taxonomy" id="7064"/>
    <lineage>
        <taxon>Eukaryota</taxon>
        <taxon>Metazoa</taxon>
        <taxon>Ecdysozoa</taxon>
        <taxon>Arthropoda</taxon>
        <taxon>Hexapoda</taxon>
        <taxon>Insecta</taxon>
        <taxon>Pterygota</taxon>
        <taxon>Neoptera</taxon>
        <taxon>Endopterygota</taxon>
        <taxon>Coleoptera</taxon>
        <taxon>Polyphaga</taxon>
        <taxon>Scarabaeiformia</taxon>
        <taxon>Scarabaeidae</taxon>
        <taxon>Rutelinae</taxon>
        <taxon>Popillia</taxon>
    </lineage>
</organism>
<keyword evidence="4" id="KW-0677">Repeat</keyword>
<evidence type="ECO:0000256" key="7">
    <source>
        <dbReference type="SAM" id="MobiDB-lite"/>
    </source>
</evidence>
<evidence type="ECO:0000256" key="8">
    <source>
        <dbReference type="SAM" id="SignalP"/>
    </source>
</evidence>
<dbReference type="Proteomes" id="UP001458880">
    <property type="component" value="Unassembled WGS sequence"/>
</dbReference>
<comment type="subcellular location">
    <subcellularLocation>
        <location evidence="1">Secreted</location>
    </subcellularLocation>
</comment>
<dbReference type="EMBL" id="JASPKY010001003">
    <property type="protein sequence ID" value="KAK9679593.1"/>
    <property type="molecule type" value="Genomic_DNA"/>
</dbReference>
<sequence>MLISPIAALLLHIFLTTTVHAYSENAVYQPSRSKGEHLFFNLRSGVDSERSTIRKTRSTNLPEVKASISSSTSDRASILRDPRDVFSHRILSDSANPIRFGGRSDIPPLVGKAMEYEAMMDDELTSRERRAFNKGNHMRFGRANSNFLRFGRARSSNNNNRSSGYNNRLTRANNSLFMRFGRGRNDFLRFGRSSEELSRKKRDTSTGDDVEKRGNSNFMRFGKRYNYEEDLEEIPNFTEEQTKALEDALFLKLLSQISCNMESGNCDERLD</sequence>
<evidence type="ECO:0000256" key="1">
    <source>
        <dbReference type="ARBA" id="ARBA00004613"/>
    </source>
</evidence>
<proteinExistence type="inferred from homology"/>
<comment type="similarity">
    <text evidence="2">Belongs to the FARP (FMRFamide related peptide) family.</text>
</comment>
<name>A0AAW1HSZ4_POPJA</name>
<feature type="chain" id="PRO_5043519770" evidence="8">
    <location>
        <begin position="22"/>
        <end position="271"/>
    </location>
</feature>
<feature type="compositionally biased region" description="Basic and acidic residues" evidence="7">
    <location>
        <begin position="194"/>
        <end position="214"/>
    </location>
</feature>
<keyword evidence="3" id="KW-0964">Secreted</keyword>
<evidence type="ECO:0000256" key="4">
    <source>
        <dbReference type="ARBA" id="ARBA00022737"/>
    </source>
</evidence>
<reference evidence="9 10" key="1">
    <citation type="journal article" date="2024" name="BMC Genomics">
        <title>De novo assembly and annotation of Popillia japonica's genome with initial clues to its potential as an invasive pest.</title>
        <authorList>
            <person name="Cucini C."/>
            <person name="Boschi S."/>
            <person name="Funari R."/>
            <person name="Cardaioli E."/>
            <person name="Iannotti N."/>
            <person name="Marturano G."/>
            <person name="Paoli F."/>
            <person name="Bruttini M."/>
            <person name="Carapelli A."/>
            <person name="Frati F."/>
            <person name="Nardi F."/>
        </authorList>
    </citation>
    <scope>NUCLEOTIDE SEQUENCE [LARGE SCALE GENOMIC DNA]</scope>
    <source>
        <strain evidence="9">DMR45628</strain>
    </source>
</reference>
<feature type="signal peptide" evidence="8">
    <location>
        <begin position="1"/>
        <end position="21"/>
    </location>
</feature>
<evidence type="ECO:0000256" key="2">
    <source>
        <dbReference type="ARBA" id="ARBA00006356"/>
    </source>
</evidence>
<comment type="caution">
    <text evidence="9">The sequence shown here is derived from an EMBL/GenBank/DDBJ whole genome shotgun (WGS) entry which is preliminary data.</text>
</comment>
<gene>
    <name evidence="9" type="ORF">QE152_g39868</name>
</gene>
<dbReference type="AlphaFoldDB" id="A0AAW1HSZ4"/>
<evidence type="ECO:0000256" key="3">
    <source>
        <dbReference type="ARBA" id="ARBA00022525"/>
    </source>
</evidence>
<evidence type="ECO:0000256" key="5">
    <source>
        <dbReference type="ARBA" id="ARBA00022815"/>
    </source>
</evidence>
<dbReference type="GO" id="GO:0005576">
    <property type="term" value="C:extracellular region"/>
    <property type="evidence" value="ECO:0007669"/>
    <property type="project" value="UniProtKB-SubCell"/>
</dbReference>
<dbReference type="InterPro" id="IPR002544">
    <property type="entry name" value="FMRFamid-related_peptide-like"/>
</dbReference>
<dbReference type="GO" id="GO:0007218">
    <property type="term" value="P:neuropeptide signaling pathway"/>
    <property type="evidence" value="ECO:0007669"/>
    <property type="project" value="UniProtKB-KW"/>
</dbReference>
<dbReference type="PANTHER" id="PTHR20986:SF22">
    <property type="entry name" value="FMRFAMIDE-RELATED PEPTIDES"/>
    <property type="match status" value="1"/>
</dbReference>
<accession>A0AAW1HSZ4</accession>
<evidence type="ECO:0000256" key="6">
    <source>
        <dbReference type="ARBA" id="ARBA00023320"/>
    </source>
</evidence>